<evidence type="ECO:0000256" key="4">
    <source>
        <dbReference type="ARBA" id="ARBA00022525"/>
    </source>
</evidence>
<feature type="signal peptide" evidence="7">
    <location>
        <begin position="1"/>
        <end position="20"/>
    </location>
</feature>
<dbReference type="Pfam" id="PF01185">
    <property type="entry name" value="Hydrophobin"/>
    <property type="match status" value="1"/>
</dbReference>
<evidence type="ECO:0000256" key="2">
    <source>
        <dbReference type="ARBA" id="ARBA00010446"/>
    </source>
</evidence>
<dbReference type="InterPro" id="IPR001338">
    <property type="entry name" value="Class_I_Hydrophobin"/>
</dbReference>
<evidence type="ECO:0000313" key="9">
    <source>
        <dbReference type="Proteomes" id="UP000629468"/>
    </source>
</evidence>
<evidence type="ECO:0000256" key="5">
    <source>
        <dbReference type="ARBA" id="ARBA00022729"/>
    </source>
</evidence>
<dbReference type="Proteomes" id="UP000629468">
    <property type="component" value="Unassembled WGS sequence"/>
</dbReference>
<feature type="chain" id="PRO_5034326069" description="Hydrophobin" evidence="7">
    <location>
        <begin position="21"/>
        <end position="115"/>
    </location>
</feature>
<keyword evidence="4 7" id="KW-0964">Secreted</keyword>
<reference evidence="8 9" key="1">
    <citation type="journal article" name="Sci. Rep.">
        <title>Telomere-to-telomere assembled and centromere annotated genomes of the two main subspecies of the button mushroom Agaricus bisporus reveal especially polymorphic chromosome ends.</title>
        <authorList>
            <person name="Sonnenberg A.S.M."/>
            <person name="Sedaghat-Telgerd N."/>
            <person name="Lavrijssen B."/>
            <person name="Ohm R.A."/>
            <person name="Hendrickx P.M."/>
            <person name="Scholtmeijer K."/>
            <person name="Baars J.J.P."/>
            <person name="van Peer A."/>
        </authorList>
    </citation>
    <scope>NUCLEOTIDE SEQUENCE [LARGE SCALE GENOMIC DNA]</scope>
    <source>
        <strain evidence="8 9">H119_p4</strain>
    </source>
</reference>
<comment type="similarity">
    <text evidence="2 7">Belongs to the fungal hydrophobin family.</text>
</comment>
<dbReference type="InterPro" id="IPR019778">
    <property type="entry name" value="Class_I_Hydrophobin_CS"/>
</dbReference>
<proteinExistence type="inferred from homology"/>
<dbReference type="GO" id="GO:0005199">
    <property type="term" value="F:structural constituent of cell wall"/>
    <property type="evidence" value="ECO:0007669"/>
    <property type="project" value="InterPro"/>
</dbReference>
<sequence>MYSKLALFVLSAFALGVVAADEPAAAPAPPTPVINNSQCDVGTVHCCDSTQNAKSSGVQNLAKSLGIDLGGVNGLVGLTCNVLGGSSCSAQPVCCTGNSFGGLIVVGCSPINVSL</sequence>
<comment type="subcellular location">
    <subcellularLocation>
        <location evidence="1 7">Secreted</location>
        <location evidence="1 7">Cell wall</location>
    </subcellularLocation>
</comment>
<dbReference type="EMBL" id="JABXXO010000013">
    <property type="protein sequence ID" value="KAF7761430.1"/>
    <property type="molecule type" value="Genomic_DNA"/>
</dbReference>
<dbReference type="GO" id="GO:0009277">
    <property type="term" value="C:fungal-type cell wall"/>
    <property type="evidence" value="ECO:0007669"/>
    <property type="project" value="InterPro"/>
</dbReference>
<dbReference type="SMART" id="SM00075">
    <property type="entry name" value="HYDRO"/>
    <property type="match status" value="1"/>
</dbReference>
<name>A0A8H7C3R0_AGABI</name>
<evidence type="ECO:0000256" key="6">
    <source>
        <dbReference type="ARBA" id="ARBA00023157"/>
    </source>
</evidence>
<evidence type="ECO:0000256" key="1">
    <source>
        <dbReference type="ARBA" id="ARBA00004191"/>
    </source>
</evidence>
<gene>
    <name evidence="8" type="ORF">Agabi119p4_9422</name>
</gene>
<evidence type="ECO:0000313" key="8">
    <source>
        <dbReference type="EMBL" id="KAF7761430.1"/>
    </source>
</evidence>
<protein>
    <recommendedName>
        <fullName evidence="7">Hydrophobin</fullName>
    </recommendedName>
</protein>
<keyword evidence="6 7" id="KW-1015">Disulfide bond</keyword>
<evidence type="ECO:0000256" key="3">
    <source>
        <dbReference type="ARBA" id="ARBA00022512"/>
    </source>
</evidence>
<dbReference type="CDD" id="cd23507">
    <property type="entry name" value="hydrophobin_I"/>
    <property type="match status" value="1"/>
</dbReference>
<dbReference type="PROSITE" id="PS00956">
    <property type="entry name" value="HYDROPHOBIN"/>
    <property type="match status" value="1"/>
</dbReference>
<keyword evidence="3 7" id="KW-0134">Cell wall</keyword>
<comment type="caution">
    <text evidence="8">The sequence shown here is derived from an EMBL/GenBank/DDBJ whole genome shotgun (WGS) entry which is preliminary data.</text>
</comment>
<accession>A0A8H7C3R0</accession>
<dbReference type="AlphaFoldDB" id="A0A8H7C3R0"/>
<organism evidence="8 9">
    <name type="scientific">Agaricus bisporus var. burnettii</name>
    <dbReference type="NCBI Taxonomy" id="192524"/>
    <lineage>
        <taxon>Eukaryota</taxon>
        <taxon>Fungi</taxon>
        <taxon>Dikarya</taxon>
        <taxon>Basidiomycota</taxon>
        <taxon>Agaricomycotina</taxon>
        <taxon>Agaricomycetes</taxon>
        <taxon>Agaricomycetidae</taxon>
        <taxon>Agaricales</taxon>
        <taxon>Agaricineae</taxon>
        <taxon>Agaricaceae</taxon>
        <taxon>Agaricus</taxon>
    </lineage>
</organism>
<keyword evidence="5 7" id="KW-0732">Signal</keyword>
<evidence type="ECO:0000256" key="7">
    <source>
        <dbReference type="RuleBase" id="RU365009"/>
    </source>
</evidence>